<dbReference type="Proteomes" id="UP000050761">
    <property type="component" value="Unassembled WGS sequence"/>
</dbReference>
<keyword evidence="8 11" id="KW-0443">Lipid metabolism</keyword>
<evidence type="ECO:0000256" key="10">
    <source>
        <dbReference type="ARBA" id="ARBA00023160"/>
    </source>
</evidence>
<evidence type="ECO:0000256" key="1">
    <source>
        <dbReference type="ARBA" id="ARBA00004141"/>
    </source>
</evidence>
<dbReference type="PANTHER" id="PTHR11157:SF156">
    <property type="entry name" value="FATTY ACID ELONGATION PROTEIN 4-RELATED"/>
    <property type="match status" value="1"/>
</dbReference>
<accession>A0A3P8ENZ3</accession>
<keyword evidence="3 11" id="KW-0444">Lipid biosynthesis</keyword>
<dbReference type="InterPro" id="IPR002076">
    <property type="entry name" value="ELO_fam"/>
</dbReference>
<dbReference type="GO" id="GO:0042761">
    <property type="term" value="P:very long-chain fatty acid biosynthetic process"/>
    <property type="evidence" value="ECO:0007669"/>
    <property type="project" value="TreeGrafter"/>
</dbReference>
<accession>A0A183G8G2</accession>
<feature type="transmembrane region" description="Helical" evidence="11">
    <location>
        <begin position="77"/>
        <end position="99"/>
    </location>
</feature>
<sequence>MMTMLPHKSHWINYAFSAMFQAKCYLGRCKCTSLVYSGLFPFFQNSRDSVSNAFRYALPFEQIEDPRGWTVDIFQRYWYHTITISILYFATVKGIQHLMENRKPFSLKTTLLVWNSALAVFSILGFIRFSEDFFQSIYKNGVYRTLCYSCHPNDVAAFWSLLFAISKIIELGDTLFIVLRKKPLIFLHYYHHVAVLIYTVHSGAEHAAPGRVFITMNYFAHSVMYTYYALAAYGLRMPKWVSMCVTTIQTAQMLAGVGVSYAVYRIKTETSLPCQQSMVNLYLAFLIYVTFAVLFLHFFYRAYIARSAKSKTQ</sequence>
<keyword evidence="10 11" id="KW-0275">Fatty acid biosynthesis</keyword>
<evidence type="ECO:0000256" key="4">
    <source>
        <dbReference type="ARBA" id="ARBA00022679"/>
    </source>
</evidence>
<dbReference type="WBParaSite" id="HPBE_0001815501-mRNA-1">
    <property type="protein sequence ID" value="HPBE_0001815501-mRNA-1"/>
    <property type="gene ID" value="HPBE_0001815501"/>
</dbReference>
<evidence type="ECO:0000256" key="6">
    <source>
        <dbReference type="ARBA" id="ARBA00022832"/>
    </source>
</evidence>
<organism evidence="13 14">
    <name type="scientific">Heligmosomoides polygyrus</name>
    <name type="common">Parasitic roundworm</name>
    <dbReference type="NCBI Taxonomy" id="6339"/>
    <lineage>
        <taxon>Eukaryota</taxon>
        <taxon>Metazoa</taxon>
        <taxon>Ecdysozoa</taxon>
        <taxon>Nematoda</taxon>
        <taxon>Chromadorea</taxon>
        <taxon>Rhabditida</taxon>
        <taxon>Rhabditina</taxon>
        <taxon>Rhabditomorpha</taxon>
        <taxon>Strongyloidea</taxon>
        <taxon>Heligmosomidae</taxon>
        <taxon>Heligmosomoides</taxon>
    </lineage>
</organism>
<feature type="transmembrane region" description="Helical" evidence="11">
    <location>
        <begin position="156"/>
        <end position="179"/>
    </location>
</feature>
<comment type="similarity">
    <text evidence="11">Belongs to the ELO family.</text>
</comment>
<keyword evidence="4 11" id="KW-0808">Transferase</keyword>
<evidence type="ECO:0000256" key="3">
    <source>
        <dbReference type="ARBA" id="ARBA00022516"/>
    </source>
</evidence>
<keyword evidence="5 11" id="KW-0812">Transmembrane</keyword>
<dbReference type="GO" id="GO:0005789">
    <property type="term" value="C:endoplasmic reticulum membrane"/>
    <property type="evidence" value="ECO:0007669"/>
    <property type="project" value="TreeGrafter"/>
</dbReference>
<keyword evidence="9 11" id="KW-0472">Membrane</keyword>
<dbReference type="Pfam" id="PF01151">
    <property type="entry name" value="ELO"/>
    <property type="match status" value="1"/>
</dbReference>
<feature type="transmembrane region" description="Helical" evidence="11">
    <location>
        <begin position="111"/>
        <end position="129"/>
    </location>
</feature>
<dbReference type="GO" id="GO:0034625">
    <property type="term" value="P:fatty acid elongation, monounsaturated fatty acid"/>
    <property type="evidence" value="ECO:0007669"/>
    <property type="project" value="TreeGrafter"/>
</dbReference>
<dbReference type="GO" id="GO:0034626">
    <property type="term" value="P:fatty acid elongation, polyunsaturated fatty acid"/>
    <property type="evidence" value="ECO:0007669"/>
    <property type="project" value="TreeGrafter"/>
</dbReference>
<evidence type="ECO:0000256" key="7">
    <source>
        <dbReference type="ARBA" id="ARBA00022989"/>
    </source>
</evidence>
<reference evidence="14" key="2">
    <citation type="submission" date="2019-09" db="UniProtKB">
        <authorList>
            <consortium name="WormBaseParasite"/>
        </authorList>
    </citation>
    <scope>IDENTIFICATION</scope>
</reference>
<dbReference type="GO" id="GO:0009922">
    <property type="term" value="F:fatty acid elongase activity"/>
    <property type="evidence" value="ECO:0007669"/>
    <property type="project" value="UniProtKB-EC"/>
</dbReference>
<comment type="pathway">
    <text evidence="2">Lipid metabolism; fatty acid biosynthesis.</text>
</comment>
<evidence type="ECO:0000256" key="2">
    <source>
        <dbReference type="ARBA" id="ARBA00005194"/>
    </source>
</evidence>
<dbReference type="UniPathway" id="UPA00094"/>
<evidence type="ECO:0000256" key="9">
    <source>
        <dbReference type="ARBA" id="ARBA00023136"/>
    </source>
</evidence>
<feature type="transmembrane region" description="Helical" evidence="11">
    <location>
        <begin position="281"/>
        <end position="300"/>
    </location>
</feature>
<dbReference type="GO" id="GO:0030148">
    <property type="term" value="P:sphingolipid biosynthetic process"/>
    <property type="evidence" value="ECO:0007669"/>
    <property type="project" value="TreeGrafter"/>
</dbReference>
<evidence type="ECO:0000313" key="13">
    <source>
        <dbReference type="Proteomes" id="UP000050761"/>
    </source>
</evidence>
<evidence type="ECO:0000256" key="5">
    <source>
        <dbReference type="ARBA" id="ARBA00022692"/>
    </source>
</evidence>
<dbReference type="PROSITE" id="PS01188">
    <property type="entry name" value="ELO"/>
    <property type="match status" value="1"/>
</dbReference>
<keyword evidence="13" id="KW-1185">Reference proteome</keyword>
<feature type="transmembrane region" description="Helical" evidence="11">
    <location>
        <begin position="186"/>
        <end position="204"/>
    </location>
</feature>
<feature type="transmembrane region" description="Helical" evidence="11">
    <location>
        <begin position="240"/>
        <end position="261"/>
    </location>
</feature>
<proteinExistence type="inferred from homology"/>
<comment type="subcellular location">
    <subcellularLocation>
        <location evidence="1">Membrane</location>
        <topology evidence="1">Multi-pass membrane protein</topology>
    </subcellularLocation>
</comment>
<evidence type="ECO:0000313" key="14">
    <source>
        <dbReference type="WBParaSite" id="HPBE_0001815501-mRNA-1"/>
    </source>
</evidence>
<keyword evidence="7 11" id="KW-1133">Transmembrane helix</keyword>
<dbReference type="PANTHER" id="PTHR11157">
    <property type="entry name" value="FATTY ACID ACYL TRANSFERASE-RELATED"/>
    <property type="match status" value="1"/>
</dbReference>
<dbReference type="OrthoDB" id="10259681at2759"/>
<evidence type="ECO:0000313" key="12">
    <source>
        <dbReference type="EMBL" id="VDP10763.1"/>
    </source>
</evidence>
<name>A0A183G8G2_HELPZ</name>
<comment type="catalytic activity">
    <reaction evidence="11">
        <text>a very-long-chain acyl-CoA + malonyl-CoA + H(+) = a very-long-chain 3-oxoacyl-CoA + CO2 + CoA</text>
        <dbReference type="Rhea" id="RHEA:32727"/>
        <dbReference type="ChEBI" id="CHEBI:15378"/>
        <dbReference type="ChEBI" id="CHEBI:16526"/>
        <dbReference type="ChEBI" id="CHEBI:57287"/>
        <dbReference type="ChEBI" id="CHEBI:57384"/>
        <dbReference type="ChEBI" id="CHEBI:90725"/>
        <dbReference type="ChEBI" id="CHEBI:90736"/>
        <dbReference type="EC" id="2.3.1.199"/>
    </reaction>
</comment>
<keyword evidence="6 11" id="KW-0276">Fatty acid metabolism</keyword>
<dbReference type="EMBL" id="UZAH01030497">
    <property type="protein sequence ID" value="VDP10763.1"/>
    <property type="molecule type" value="Genomic_DNA"/>
</dbReference>
<dbReference type="GO" id="GO:0019367">
    <property type="term" value="P:fatty acid elongation, saturated fatty acid"/>
    <property type="evidence" value="ECO:0007669"/>
    <property type="project" value="TreeGrafter"/>
</dbReference>
<evidence type="ECO:0000256" key="8">
    <source>
        <dbReference type="ARBA" id="ARBA00023098"/>
    </source>
</evidence>
<gene>
    <name evidence="12" type="ORF">HPBE_LOCUS18154</name>
</gene>
<dbReference type="AlphaFoldDB" id="A0A183G8G2"/>
<evidence type="ECO:0000256" key="11">
    <source>
        <dbReference type="RuleBase" id="RU361115"/>
    </source>
</evidence>
<dbReference type="EC" id="2.3.1.199" evidence="11"/>
<reference evidence="12 13" key="1">
    <citation type="submission" date="2018-11" db="EMBL/GenBank/DDBJ databases">
        <authorList>
            <consortium name="Pathogen Informatics"/>
        </authorList>
    </citation>
    <scope>NUCLEOTIDE SEQUENCE [LARGE SCALE GENOMIC DNA]</scope>
</reference>
<dbReference type="InterPro" id="IPR030457">
    <property type="entry name" value="ELO_CS"/>
</dbReference>
<feature type="transmembrane region" description="Helical" evidence="11">
    <location>
        <begin position="210"/>
        <end position="228"/>
    </location>
</feature>
<protein>
    <recommendedName>
        <fullName evidence="11">Elongation of very long chain fatty acids protein</fullName>
        <ecNumber evidence="11">2.3.1.199</ecNumber>
    </recommendedName>
    <alternativeName>
        <fullName evidence="11">Very-long-chain 3-oxoacyl-CoA synthase</fullName>
    </alternativeName>
</protein>